<accession>A0A8H6IMS4</accession>
<protein>
    <submittedName>
        <fullName evidence="2">Uncharacterized protein</fullName>
    </submittedName>
</protein>
<proteinExistence type="predicted"/>
<evidence type="ECO:0000256" key="1">
    <source>
        <dbReference type="SAM" id="MobiDB-lite"/>
    </source>
</evidence>
<dbReference type="AlphaFoldDB" id="A0A8H6IMS4"/>
<organism evidence="2 3">
    <name type="scientific">Colletotrichum sojae</name>
    <dbReference type="NCBI Taxonomy" id="2175907"/>
    <lineage>
        <taxon>Eukaryota</taxon>
        <taxon>Fungi</taxon>
        <taxon>Dikarya</taxon>
        <taxon>Ascomycota</taxon>
        <taxon>Pezizomycotina</taxon>
        <taxon>Sordariomycetes</taxon>
        <taxon>Hypocreomycetidae</taxon>
        <taxon>Glomerellales</taxon>
        <taxon>Glomerellaceae</taxon>
        <taxon>Colletotrichum</taxon>
        <taxon>Colletotrichum orchidearum species complex</taxon>
    </lineage>
</organism>
<keyword evidence="3" id="KW-1185">Reference proteome</keyword>
<feature type="region of interest" description="Disordered" evidence="1">
    <location>
        <begin position="40"/>
        <end position="59"/>
    </location>
</feature>
<evidence type="ECO:0000313" key="3">
    <source>
        <dbReference type="Proteomes" id="UP000652219"/>
    </source>
</evidence>
<feature type="compositionally biased region" description="Low complexity" evidence="1">
    <location>
        <begin position="48"/>
        <end position="57"/>
    </location>
</feature>
<evidence type="ECO:0000313" key="2">
    <source>
        <dbReference type="EMBL" id="KAF6785207.1"/>
    </source>
</evidence>
<dbReference type="EMBL" id="WIGN01000698">
    <property type="protein sequence ID" value="KAF6785207.1"/>
    <property type="molecule type" value="Genomic_DNA"/>
</dbReference>
<reference evidence="2 3" key="1">
    <citation type="journal article" date="2020" name="Phytopathology">
        <title>Genome Sequence Resources of Colletotrichum truncatum, C. plurivorum, C. musicola, and C. sojae: Four Species Pathogenic to Soybean (Glycine max).</title>
        <authorList>
            <person name="Rogerio F."/>
            <person name="Boufleur T.R."/>
            <person name="Ciampi-Guillardi M."/>
            <person name="Sukno S.A."/>
            <person name="Thon M.R."/>
            <person name="Massola Junior N.S."/>
            <person name="Baroncelli R."/>
        </authorList>
    </citation>
    <scope>NUCLEOTIDE SEQUENCE [LARGE SCALE GENOMIC DNA]</scope>
    <source>
        <strain evidence="2 3">LFN0009</strain>
    </source>
</reference>
<gene>
    <name evidence="2" type="ORF">CSOJ01_15624</name>
</gene>
<sequence>MDTSQSQGLDIGRGCFEDPEVVFDFDALLNCDFRLDSNSPCDHHDSPNSDSDINSNHTSIAPELAQRLEACIASGRQTRHFV</sequence>
<dbReference type="Proteomes" id="UP000652219">
    <property type="component" value="Unassembled WGS sequence"/>
</dbReference>
<name>A0A8H6IMS4_9PEZI</name>
<comment type="caution">
    <text evidence="2">The sequence shown here is derived from an EMBL/GenBank/DDBJ whole genome shotgun (WGS) entry which is preliminary data.</text>
</comment>